<organism evidence="3 4">
    <name type="scientific">Leucocoprinus birnbaumii</name>
    <dbReference type="NCBI Taxonomy" id="56174"/>
    <lineage>
        <taxon>Eukaryota</taxon>
        <taxon>Fungi</taxon>
        <taxon>Dikarya</taxon>
        <taxon>Basidiomycota</taxon>
        <taxon>Agaricomycotina</taxon>
        <taxon>Agaricomycetes</taxon>
        <taxon>Agaricomycetidae</taxon>
        <taxon>Agaricales</taxon>
        <taxon>Agaricineae</taxon>
        <taxon>Agaricaceae</taxon>
        <taxon>Leucocoprinus</taxon>
    </lineage>
</organism>
<dbReference type="Gene3D" id="3.40.50.300">
    <property type="entry name" value="P-loop containing nucleotide triphosphate hydrolases"/>
    <property type="match status" value="1"/>
</dbReference>
<keyword evidence="4" id="KW-1185">Reference proteome</keyword>
<feature type="domain" description="Nephrocystin 3-like N-terminal" evidence="2">
    <location>
        <begin position="87"/>
        <end position="249"/>
    </location>
</feature>
<name>A0AAD5W2R2_9AGAR</name>
<proteinExistence type="predicted"/>
<dbReference type="PANTHER" id="PTHR10039">
    <property type="entry name" value="AMELOGENIN"/>
    <property type="match status" value="1"/>
</dbReference>
<dbReference type="EMBL" id="JANIEX010000003">
    <property type="protein sequence ID" value="KAJ3576878.1"/>
    <property type="molecule type" value="Genomic_DNA"/>
</dbReference>
<evidence type="ECO:0000259" key="2">
    <source>
        <dbReference type="Pfam" id="PF24883"/>
    </source>
</evidence>
<evidence type="ECO:0000256" key="1">
    <source>
        <dbReference type="ARBA" id="ARBA00022737"/>
    </source>
</evidence>
<protein>
    <recommendedName>
        <fullName evidence="2">Nephrocystin 3-like N-terminal domain-containing protein</fullName>
    </recommendedName>
</protein>
<dbReference type="AlphaFoldDB" id="A0AAD5W2R2"/>
<dbReference type="InterPro" id="IPR027417">
    <property type="entry name" value="P-loop_NTPase"/>
</dbReference>
<dbReference type="Pfam" id="PF24883">
    <property type="entry name" value="NPHP3_N"/>
    <property type="match status" value="1"/>
</dbReference>
<evidence type="ECO:0000313" key="4">
    <source>
        <dbReference type="Proteomes" id="UP001213000"/>
    </source>
</evidence>
<keyword evidence="1" id="KW-0677">Repeat</keyword>
<reference evidence="3" key="1">
    <citation type="submission" date="2022-07" db="EMBL/GenBank/DDBJ databases">
        <title>Genome Sequence of Leucocoprinus birnbaumii.</title>
        <authorList>
            <person name="Buettner E."/>
        </authorList>
    </citation>
    <scope>NUCLEOTIDE SEQUENCE</scope>
    <source>
        <strain evidence="3">VT141</strain>
    </source>
</reference>
<gene>
    <name evidence="3" type="ORF">NP233_g109</name>
</gene>
<dbReference type="Proteomes" id="UP001213000">
    <property type="component" value="Unassembled WGS sequence"/>
</dbReference>
<evidence type="ECO:0000313" key="3">
    <source>
        <dbReference type="EMBL" id="KAJ3576878.1"/>
    </source>
</evidence>
<dbReference type="InterPro" id="IPR056884">
    <property type="entry name" value="NPHP3-like_N"/>
</dbReference>
<dbReference type="SUPFAM" id="SSF52540">
    <property type="entry name" value="P-loop containing nucleoside triphosphate hydrolases"/>
    <property type="match status" value="1"/>
</dbReference>
<comment type="caution">
    <text evidence="3">The sequence shown here is derived from an EMBL/GenBank/DDBJ whole genome shotgun (WGS) entry which is preliminary data.</text>
</comment>
<accession>A0AAD5W2R2</accession>
<sequence length="648" mass="73905">MGASAESTLESEGTPPADFFPNASNFVVQHQVMVGTATITNTIASGNTVLQHLSSHTNPDAAADSSARWPPPSCHPGTRLSIINTLMNWLDDVGRQWPFIWLYGSAGCGKSAVAQTFADRCLEMGRLGASFFFSRPNNRNDPKTVVPTLAYQLATHCPEYKVIITTRLAEDPQLLDKAIPVQFKKLIVEPFSYLQRHKPECVREPFVILLDGLDECKGERVQCEIIKLIDEYIRVKQHDLPLIWLICSRPEAHLHHTFARIVNCGRFQLVIDDECRDDVERYLRDGFFKIQIEFNLESSWPSPEEFKAVLRSGDGHFIFAATALGFVGDDDYANPQNRLAQLISFLDRANFVGAANPLAKLDFLYTQILSDIPDDIFPITWRILAHFIYTSQIHPITDRHAKFLLESAQALCNFVHIKQSEFYGALRKLYSVIDIPAPEKAGTTPIRFYHASFQDFLVDGSRSGRFVIERKEAFVDITQTLLYWNQIDSQYFHHTETELFYRTHEHETLPVLKWSSGPDVASISKSIARFASSSSWAFWDQGLDNDTKLLSFLLGLDLRHLRLEGNWVRFVNNQYEKVKYSHLPTTHLENNSRTSQDVWAGYYRTEPSNNFDVQLLDFLALMVNKEPVQPAPFPLPWSLSLIDTDNFY</sequence>
<dbReference type="PANTHER" id="PTHR10039:SF17">
    <property type="entry name" value="FUNGAL STAND N-TERMINAL GOODBYE DOMAIN-CONTAINING PROTEIN-RELATED"/>
    <property type="match status" value="1"/>
</dbReference>